<reference evidence="2 3" key="1">
    <citation type="journal article" date="2002" name="Proc. Natl. Acad. Sci. U.S.A.">
        <title>The complete genome sequence of Chlorobium tepidum TLS, a photosynthetic, anaerobic, green-sulfur bacterium.</title>
        <authorList>
            <person name="Eisen J.A."/>
            <person name="Nelson K.E."/>
            <person name="Paulsen I.T."/>
            <person name="Heidelberg J.F."/>
            <person name="Wu M."/>
            <person name="Dodson R.J."/>
            <person name="Deboy R."/>
            <person name="Gwinn M.L."/>
            <person name="Nelson W.C."/>
            <person name="Haft D.H."/>
            <person name="Hickey E.K."/>
            <person name="Peterson J.D."/>
            <person name="Durkin A.S."/>
            <person name="Kolonay J.L."/>
            <person name="Yang F."/>
            <person name="Holt I."/>
            <person name="Umayam L.A."/>
            <person name="Mason T."/>
            <person name="Brenner M."/>
            <person name="Shea T.P."/>
            <person name="Parksey D."/>
            <person name="Nierman W.C."/>
            <person name="Feldblyum T.V."/>
            <person name="Hansen C.L."/>
            <person name="Craven M.B."/>
            <person name="Radune D."/>
            <person name="Vamathevan J."/>
            <person name="Khouri H."/>
            <person name="White O."/>
            <person name="Gruber T.M."/>
            <person name="Ketchum K.A."/>
            <person name="Venter J.C."/>
            <person name="Tettelin H."/>
            <person name="Bryant D.A."/>
            <person name="Fraser C.M."/>
        </authorList>
    </citation>
    <scope>NUCLEOTIDE SEQUENCE [LARGE SCALE GENOMIC DNA]</scope>
    <source>
        <strain evidence="3">ATCC 49652 / DSM 12025 / NBRC 103806 / TLS</strain>
    </source>
</reference>
<dbReference type="STRING" id="194439.CT1413"/>
<evidence type="ECO:0000256" key="1">
    <source>
        <dbReference type="SAM" id="MobiDB-lite"/>
    </source>
</evidence>
<evidence type="ECO:0000313" key="3">
    <source>
        <dbReference type="Proteomes" id="UP000001007"/>
    </source>
</evidence>
<feature type="region of interest" description="Disordered" evidence="1">
    <location>
        <begin position="17"/>
        <end position="37"/>
    </location>
</feature>
<name>Q8KCK2_CHLTE</name>
<keyword evidence="3" id="KW-1185">Reference proteome</keyword>
<dbReference type="OrthoDB" id="598421at2"/>
<dbReference type="KEGG" id="cte:CT1413"/>
<dbReference type="AlphaFoldDB" id="Q8KCK2"/>
<proteinExistence type="predicted"/>
<gene>
    <name evidence="2" type="ordered locus">CT1413</name>
</gene>
<evidence type="ECO:0000313" key="2">
    <source>
        <dbReference type="EMBL" id="AAM72641.1"/>
    </source>
</evidence>
<accession>Q8KCK2</accession>
<protein>
    <submittedName>
        <fullName evidence="2">Uncharacterized protein</fullName>
    </submittedName>
</protein>
<dbReference type="Proteomes" id="UP000001007">
    <property type="component" value="Chromosome"/>
</dbReference>
<organism evidence="2 3">
    <name type="scientific">Chlorobaculum tepidum (strain ATCC 49652 / DSM 12025 / NBRC 103806 / TLS)</name>
    <name type="common">Chlorobium tepidum</name>
    <dbReference type="NCBI Taxonomy" id="194439"/>
    <lineage>
        <taxon>Bacteria</taxon>
        <taxon>Pseudomonadati</taxon>
        <taxon>Chlorobiota</taxon>
        <taxon>Chlorobiia</taxon>
        <taxon>Chlorobiales</taxon>
        <taxon>Chlorobiaceae</taxon>
        <taxon>Chlorobaculum</taxon>
    </lineage>
</organism>
<sequence>MITFIDHVTAMKELSRKFSADEPDAPNSPGRLISRPVRDSRPAFQDLRFIVKESLNLGFRFFDEVDRMLQKFKGEEPEKQNSEEKADDPS</sequence>
<dbReference type="EnsemblBacteria" id="AAM72641">
    <property type="protein sequence ID" value="AAM72641"/>
    <property type="gene ID" value="CT1413"/>
</dbReference>
<dbReference type="EMBL" id="AE006470">
    <property type="protein sequence ID" value="AAM72641.1"/>
    <property type="molecule type" value="Genomic_DNA"/>
</dbReference>
<dbReference type="HOGENOM" id="CLU_188223_0_0_10"/>